<dbReference type="RefSeq" id="WP_257893127.1">
    <property type="nucleotide sequence ID" value="NZ_JAIMBW010000001.1"/>
</dbReference>
<organism evidence="1">
    <name type="scientific">Gymnodinialimonas phycosphaerae</name>
    <dbReference type="NCBI Taxonomy" id="2841589"/>
    <lineage>
        <taxon>Bacteria</taxon>
        <taxon>Pseudomonadati</taxon>
        <taxon>Pseudomonadota</taxon>
        <taxon>Alphaproteobacteria</taxon>
        <taxon>Rhodobacterales</taxon>
        <taxon>Paracoccaceae</taxon>
        <taxon>Gymnodinialimonas</taxon>
    </lineage>
</organism>
<dbReference type="SUPFAM" id="SSF53756">
    <property type="entry name" value="UDP-Glycosyltransferase/glycogen phosphorylase"/>
    <property type="match status" value="1"/>
</dbReference>
<protein>
    <submittedName>
        <fullName evidence="1">Uncharacterized protein</fullName>
    </submittedName>
</protein>
<dbReference type="AlphaFoldDB" id="A0A975TRR5"/>
<proteinExistence type="predicted"/>
<evidence type="ECO:0000313" key="1">
    <source>
        <dbReference type="EMBL" id="QXL86171.1"/>
    </source>
</evidence>
<evidence type="ECO:0000313" key="2">
    <source>
        <dbReference type="Proteomes" id="UP000693972"/>
    </source>
</evidence>
<sequence length="345" mass="37178">MTKRLCFAAGDVGGARAILPVARLAAAEGYTVLGLDHGVFRAEGADGWHWVTHEDSLIADFDALIYATSVADPLAFQTALSARTRGIPIIHVLDNWSLYAERLHGPDRFDVSQLLIPDVYCVMDQLARREAIAAGVPEAILQISGHPNLAGLAEEEASFAAAPSMNGHILFVSEPAVIDSGDRQDPNGRGYDEVQVSALFAEAYAAMPKAQKLPIHIAPHPREDRIAVTTRWKELAQTHGLRFLIVPTDGVREALHTAKAVVGMSSLLLYEAWLLGQPTLSLQPDLRMDQLAQPGKRDGLELCTQVHDVMVAVQRLAAAAAPKGTGRHDMALHTGAARAVLFCAM</sequence>
<accession>A0A975TRR5</accession>
<name>A0A975TRR5_9RHOB</name>
<dbReference type="EMBL" id="CP078073">
    <property type="protein sequence ID" value="QXL86171.1"/>
    <property type="molecule type" value="Genomic_DNA"/>
</dbReference>
<reference evidence="1 2" key="1">
    <citation type="submission" date="2021-07" db="EMBL/GenBank/DDBJ databases">
        <title>Karlodiniumbacter phycospheric gen. nov., sp. nov., a phycosphere bacterium isolated from karlodinium veneficum.</title>
        <authorList>
            <person name="Peng Y."/>
            <person name="Jiang L."/>
            <person name="Lee J."/>
        </authorList>
    </citation>
    <scope>NUCLEOTIDE SEQUENCE</scope>
    <source>
        <strain evidence="1 2">N5</strain>
    </source>
</reference>
<gene>
    <name evidence="1" type="ORF">KUL25_11800</name>
</gene>
<dbReference type="EMBL" id="JAIMBW010000001">
    <property type="protein sequence ID" value="MBY4893448.1"/>
    <property type="molecule type" value="Genomic_DNA"/>
</dbReference>
<keyword evidence="2" id="KW-1185">Reference proteome</keyword>
<dbReference type="Proteomes" id="UP000693972">
    <property type="component" value="Unassembled WGS sequence"/>
</dbReference>